<dbReference type="EMBL" id="ALBS01000167">
    <property type="protein sequence ID" value="EJT49560.1"/>
    <property type="molecule type" value="Genomic_DNA"/>
</dbReference>
<dbReference type="GO" id="GO:0016403">
    <property type="term" value="F:dimethylargininase activity"/>
    <property type="evidence" value="ECO:0007669"/>
    <property type="project" value="TreeGrafter"/>
</dbReference>
<dbReference type="GO" id="GO:0045429">
    <property type="term" value="P:positive regulation of nitric oxide biosynthetic process"/>
    <property type="evidence" value="ECO:0007669"/>
    <property type="project" value="TreeGrafter"/>
</dbReference>
<dbReference type="GeneID" id="25984789"/>
<protein>
    <submittedName>
        <fullName evidence="4">Dimethylargininase</fullName>
    </submittedName>
</protein>
<accession>J4UEB9</accession>
<dbReference type="OrthoDB" id="26679at2759"/>
<evidence type="ECO:0000313" key="4">
    <source>
        <dbReference type="EMBL" id="EJT49560.1"/>
    </source>
</evidence>
<evidence type="ECO:0000313" key="5">
    <source>
        <dbReference type="Proteomes" id="UP000002748"/>
    </source>
</evidence>
<name>J4UEB9_TRIAS</name>
<evidence type="ECO:0000256" key="2">
    <source>
        <dbReference type="ARBA" id="ARBA00022801"/>
    </source>
</evidence>
<dbReference type="GO" id="GO:0006525">
    <property type="term" value="P:arginine metabolic process"/>
    <property type="evidence" value="ECO:0007669"/>
    <property type="project" value="TreeGrafter"/>
</dbReference>
<comment type="similarity">
    <text evidence="1">Belongs to the DDAH family.</text>
</comment>
<feature type="active site" description="Proton donor" evidence="3">
    <location>
        <position position="164"/>
    </location>
</feature>
<dbReference type="HOGENOM" id="CLU_067923_1_0_1"/>
<dbReference type="VEuPathDB" id="FungiDB:A1Q1_01275"/>
<dbReference type="AlphaFoldDB" id="J4UEB9"/>
<dbReference type="Gene3D" id="3.75.10.10">
    <property type="entry name" value="L-arginine/glycine Amidinotransferase, Chain A"/>
    <property type="match status" value="1"/>
</dbReference>
<dbReference type="GO" id="GO:0000052">
    <property type="term" value="P:citrulline metabolic process"/>
    <property type="evidence" value="ECO:0007669"/>
    <property type="project" value="TreeGrafter"/>
</dbReference>
<dbReference type="GO" id="GO:0016597">
    <property type="term" value="F:amino acid binding"/>
    <property type="evidence" value="ECO:0007669"/>
    <property type="project" value="TreeGrafter"/>
</dbReference>
<dbReference type="InterPro" id="IPR033199">
    <property type="entry name" value="DDAH-like"/>
</dbReference>
<dbReference type="Proteomes" id="UP000002748">
    <property type="component" value="Unassembled WGS sequence"/>
</dbReference>
<evidence type="ECO:0000256" key="3">
    <source>
        <dbReference type="PIRSR" id="PIRSR633199-1"/>
    </source>
</evidence>
<proteinExistence type="inferred from homology"/>
<feature type="active site" description="Nucleophile" evidence="3">
    <location>
        <position position="250"/>
    </location>
</feature>
<dbReference type="PANTHER" id="PTHR12737">
    <property type="entry name" value="DIMETHYLARGININE DIMETHYLAMINOHYDROLASE"/>
    <property type="match status" value="1"/>
</dbReference>
<comment type="caution">
    <text evidence="4">The sequence shown here is derived from an EMBL/GenBank/DDBJ whole genome shotgun (WGS) entry which is preliminary data.</text>
</comment>
<reference evidence="4 5" key="1">
    <citation type="journal article" date="2012" name="Eukaryot. Cell">
        <title>Draft genome sequence of CBS 2479, the standard type strain of Trichosporon asahii.</title>
        <authorList>
            <person name="Yang R.Y."/>
            <person name="Li H.T."/>
            <person name="Zhu H."/>
            <person name="Zhou G.P."/>
            <person name="Wang M."/>
            <person name="Wang L."/>
        </authorList>
    </citation>
    <scope>NUCLEOTIDE SEQUENCE [LARGE SCALE GENOMIC DNA]</scope>
    <source>
        <strain evidence="5">ATCC 90039 / CBS 2479 / JCM 2466 / KCTC 7840 / NCYC 2677 / UAMH 7654</strain>
    </source>
</reference>
<dbReference type="PANTHER" id="PTHR12737:SF9">
    <property type="entry name" value="DIMETHYLARGININASE"/>
    <property type="match status" value="1"/>
</dbReference>
<keyword evidence="2" id="KW-0378">Hydrolase</keyword>
<dbReference type="SUPFAM" id="SSF55909">
    <property type="entry name" value="Pentein"/>
    <property type="match status" value="1"/>
</dbReference>
<dbReference type="KEGG" id="tasa:A1Q1_01275"/>
<organism evidence="4 5">
    <name type="scientific">Trichosporon asahii var. asahii (strain ATCC 90039 / CBS 2479 / JCM 2466 / KCTC 7840 / NBRC 103889/ NCYC 2677 / UAMH 7654)</name>
    <name type="common">Yeast</name>
    <dbReference type="NCBI Taxonomy" id="1186058"/>
    <lineage>
        <taxon>Eukaryota</taxon>
        <taxon>Fungi</taxon>
        <taxon>Dikarya</taxon>
        <taxon>Basidiomycota</taxon>
        <taxon>Agaricomycotina</taxon>
        <taxon>Tremellomycetes</taxon>
        <taxon>Trichosporonales</taxon>
        <taxon>Trichosporonaceae</taxon>
        <taxon>Trichosporon</taxon>
    </lineage>
</organism>
<gene>
    <name evidence="4" type="ORF">A1Q1_01275</name>
</gene>
<dbReference type="RefSeq" id="XP_014179823.1">
    <property type="nucleotide sequence ID" value="XM_014324348.1"/>
</dbReference>
<sequence>MPVLLVRPPASSLAQGQITHIAAPSDVSFPKAQEQWANYVKIFAEREWALIPVPRDDSCPDSVFIEDSIVVFGDMAVIASPGAETRKAEIGPVETTVKERLPGLKLHRIELPGTLDGGDVLKVGKTIYVGRSSRTNDEGIKQLADIVGNEGYEVKAIPTTKALHLTESAITALPDGTIIGYEPIVDDTSLFPSFVAVPEPEGVAVVVLGENDVLMSAAAPKTREMLVQRGLNVTTAEISEFEKLEGCVTCLSVRVRDEDIKPE</sequence>
<evidence type="ECO:0000256" key="1">
    <source>
        <dbReference type="ARBA" id="ARBA00008532"/>
    </source>
</evidence>